<sequence>MNDEEPTEAKPSRELFGSGWVEDKTECDQNDEWRKAVLRWRDECWLQDWEFDIEMEEEPSHDREGEGYQLGASTDII</sequence>
<comment type="caution">
    <text evidence="2">The sequence shown here is derived from an EMBL/GenBank/DDBJ whole genome shotgun (WGS) entry which is preliminary data.</text>
</comment>
<gene>
    <name evidence="2" type="ORF">LCGC14_1235510</name>
</gene>
<name>A0A0F9PBM5_9ZZZZ</name>
<accession>A0A0F9PBM5</accession>
<protein>
    <submittedName>
        <fullName evidence="2">Uncharacterized protein</fullName>
    </submittedName>
</protein>
<dbReference type="AlphaFoldDB" id="A0A0F9PBM5"/>
<evidence type="ECO:0000256" key="1">
    <source>
        <dbReference type="SAM" id="MobiDB-lite"/>
    </source>
</evidence>
<evidence type="ECO:0000313" key="2">
    <source>
        <dbReference type="EMBL" id="KKM90762.1"/>
    </source>
</evidence>
<organism evidence="2">
    <name type="scientific">marine sediment metagenome</name>
    <dbReference type="NCBI Taxonomy" id="412755"/>
    <lineage>
        <taxon>unclassified sequences</taxon>
        <taxon>metagenomes</taxon>
        <taxon>ecological metagenomes</taxon>
    </lineage>
</organism>
<feature type="non-terminal residue" evidence="2">
    <location>
        <position position="77"/>
    </location>
</feature>
<proteinExistence type="predicted"/>
<reference evidence="2" key="1">
    <citation type="journal article" date="2015" name="Nature">
        <title>Complex archaea that bridge the gap between prokaryotes and eukaryotes.</title>
        <authorList>
            <person name="Spang A."/>
            <person name="Saw J.H."/>
            <person name="Jorgensen S.L."/>
            <person name="Zaremba-Niedzwiedzka K."/>
            <person name="Martijn J."/>
            <person name="Lind A.E."/>
            <person name="van Eijk R."/>
            <person name="Schleper C."/>
            <person name="Guy L."/>
            <person name="Ettema T.J."/>
        </authorList>
    </citation>
    <scope>NUCLEOTIDE SEQUENCE</scope>
</reference>
<dbReference type="EMBL" id="LAZR01006630">
    <property type="protein sequence ID" value="KKM90762.1"/>
    <property type="molecule type" value="Genomic_DNA"/>
</dbReference>
<feature type="region of interest" description="Disordered" evidence="1">
    <location>
        <begin position="56"/>
        <end position="77"/>
    </location>
</feature>